<dbReference type="EMBL" id="JAGZEE010000021">
    <property type="protein sequence ID" value="MBS5411903.1"/>
    <property type="molecule type" value="Genomic_DNA"/>
</dbReference>
<proteinExistence type="predicted"/>
<accession>A0A943DYB7</accession>
<evidence type="ECO:0000313" key="1">
    <source>
        <dbReference type="EMBL" id="MBS5411903.1"/>
    </source>
</evidence>
<gene>
    <name evidence="1" type="ORF">KHY35_14520</name>
</gene>
<comment type="caution">
    <text evidence="1">The sequence shown here is derived from an EMBL/GenBank/DDBJ whole genome shotgun (WGS) entry which is preliminary data.</text>
</comment>
<reference evidence="1" key="1">
    <citation type="submission" date="2021-02" db="EMBL/GenBank/DDBJ databases">
        <title>Infant gut strain persistence is associated with maternal origin, phylogeny, and functional potential including surface adhesion and iron acquisition.</title>
        <authorList>
            <person name="Lou Y.C."/>
        </authorList>
    </citation>
    <scope>NUCLEOTIDE SEQUENCE</scope>
    <source>
        <strain evidence="1">L3_082_243G1_dasL3_082_243G1_maxbin2.maxbin.015s ta_sub</strain>
    </source>
</reference>
<dbReference type="Proteomes" id="UP000782901">
    <property type="component" value="Unassembled WGS sequence"/>
</dbReference>
<evidence type="ECO:0000313" key="2">
    <source>
        <dbReference type="Proteomes" id="UP000782901"/>
    </source>
</evidence>
<organism evidence="1 2">
    <name type="scientific">Bacteroides thetaiotaomicron</name>
    <dbReference type="NCBI Taxonomy" id="818"/>
    <lineage>
        <taxon>Bacteria</taxon>
        <taxon>Pseudomonadati</taxon>
        <taxon>Bacteroidota</taxon>
        <taxon>Bacteroidia</taxon>
        <taxon>Bacteroidales</taxon>
        <taxon>Bacteroidaceae</taxon>
        <taxon>Bacteroides</taxon>
    </lineage>
</organism>
<name>A0A943DYB7_BACT4</name>
<dbReference type="AlphaFoldDB" id="A0A943DYB7"/>
<protein>
    <submittedName>
        <fullName evidence="1">Uncharacterized protein</fullName>
    </submittedName>
</protein>
<sequence length="208" mass="24941">MVQRLKNSGNYKIYFFVTPQELQGILEFMVKYEVSFHITNNDNTLHGIKEVISNYEDYYQRYTSLCEKDIKRCIIVYSMPFHVATSKSNGLFLLSEEKKFVYYRQWADTKLPALRFTFNKGIVVNMKDEKGEYYIYEDVRNTEPECYKVWTELVSKIKKITKPLRYTTHLIDKVEEVKTKVYISKQAAKDLGQSWIFRKFELEMLNYK</sequence>